<keyword evidence="7" id="KW-0677">Repeat</keyword>
<evidence type="ECO:0000256" key="5">
    <source>
        <dbReference type="ARBA" id="ARBA00022692"/>
    </source>
</evidence>
<feature type="chain" id="PRO_5039567234" description="LRRNT domain-containing protein" evidence="13">
    <location>
        <begin position="24"/>
        <end position="129"/>
    </location>
</feature>
<keyword evidence="10" id="KW-0472">Membrane</keyword>
<dbReference type="InterPro" id="IPR032675">
    <property type="entry name" value="LRR_dom_sf"/>
</dbReference>
<dbReference type="GO" id="GO:0034220">
    <property type="term" value="P:monoatomic ion transmembrane transport"/>
    <property type="evidence" value="ECO:0007669"/>
    <property type="project" value="UniProtKB-KW"/>
</dbReference>
<keyword evidence="11" id="KW-1015">Disulfide bond</keyword>
<evidence type="ECO:0000256" key="12">
    <source>
        <dbReference type="ARBA" id="ARBA00023303"/>
    </source>
</evidence>
<gene>
    <name evidence="14" type="ORF">DPMN_048743</name>
</gene>
<dbReference type="Proteomes" id="UP000828390">
    <property type="component" value="Unassembled WGS sequence"/>
</dbReference>
<evidence type="ECO:0000256" key="6">
    <source>
        <dbReference type="ARBA" id="ARBA00022729"/>
    </source>
</evidence>
<dbReference type="PANTHER" id="PTHR46473">
    <property type="entry name" value="GH08155P"/>
    <property type="match status" value="1"/>
</dbReference>
<keyword evidence="4" id="KW-0433">Leucine-rich repeat</keyword>
<accession>A0A9D4I2P0</accession>
<evidence type="ECO:0000256" key="1">
    <source>
        <dbReference type="ARBA" id="ARBA00004162"/>
    </source>
</evidence>
<dbReference type="AlphaFoldDB" id="A0A9D4I2P0"/>
<evidence type="ECO:0000256" key="7">
    <source>
        <dbReference type="ARBA" id="ARBA00022737"/>
    </source>
</evidence>
<keyword evidence="3" id="KW-1003">Cell membrane</keyword>
<evidence type="ECO:0000256" key="3">
    <source>
        <dbReference type="ARBA" id="ARBA00022475"/>
    </source>
</evidence>
<evidence type="ECO:0000256" key="13">
    <source>
        <dbReference type="SAM" id="SignalP"/>
    </source>
</evidence>
<dbReference type="Gene3D" id="3.80.10.10">
    <property type="entry name" value="Ribonuclease Inhibitor"/>
    <property type="match status" value="1"/>
</dbReference>
<organism evidence="14 15">
    <name type="scientific">Dreissena polymorpha</name>
    <name type="common">Zebra mussel</name>
    <name type="synonym">Mytilus polymorpha</name>
    <dbReference type="NCBI Taxonomy" id="45954"/>
    <lineage>
        <taxon>Eukaryota</taxon>
        <taxon>Metazoa</taxon>
        <taxon>Spiralia</taxon>
        <taxon>Lophotrochozoa</taxon>
        <taxon>Mollusca</taxon>
        <taxon>Bivalvia</taxon>
        <taxon>Autobranchia</taxon>
        <taxon>Heteroconchia</taxon>
        <taxon>Euheterodonta</taxon>
        <taxon>Imparidentia</taxon>
        <taxon>Neoheterodontei</taxon>
        <taxon>Myida</taxon>
        <taxon>Dreissenoidea</taxon>
        <taxon>Dreissenidae</taxon>
        <taxon>Dreissena</taxon>
    </lineage>
</organism>
<keyword evidence="2" id="KW-0813">Transport</keyword>
<dbReference type="EMBL" id="JAIWYP010000011">
    <property type="protein sequence ID" value="KAH3742013.1"/>
    <property type="molecule type" value="Genomic_DNA"/>
</dbReference>
<evidence type="ECO:0000256" key="2">
    <source>
        <dbReference type="ARBA" id="ARBA00022448"/>
    </source>
</evidence>
<dbReference type="SUPFAM" id="SSF52058">
    <property type="entry name" value="L domain-like"/>
    <property type="match status" value="1"/>
</dbReference>
<evidence type="ECO:0000256" key="8">
    <source>
        <dbReference type="ARBA" id="ARBA00022989"/>
    </source>
</evidence>
<dbReference type="InterPro" id="IPR001611">
    <property type="entry name" value="Leu-rich_rpt"/>
</dbReference>
<sequence length="129" mass="14464">MMFTYLSCVLAMIFSLWTDVSRSQCPEKCSCDKHLVNCKGQLLSTIPLPLSNATVLYLDLSSNMIEFLPDDAFIGLPNLNDLNLNANRIGNITRKSFKGLTQLQTLYLSENDLKTIEDGAFEELPNLVQ</sequence>
<name>A0A9D4I2P0_DREPO</name>
<keyword evidence="8" id="KW-1133">Transmembrane helix</keyword>
<evidence type="ECO:0000256" key="10">
    <source>
        <dbReference type="ARBA" id="ARBA00023136"/>
    </source>
</evidence>
<keyword evidence="6 13" id="KW-0732">Signal</keyword>
<dbReference type="Pfam" id="PF13855">
    <property type="entry name" value="LRR_8"/>
    <property type="match status" value="1"/>
</dbReference>
<evidence type="ECO:0000256" key="4">
    <source>
        <dbReference type="ARBA" id="ARBA00022614"/>
    </source>
</evidence>
<dbReference type="InterPro" id="IPR003591">
    <property type="entry name" value="Leu-rich_rpt_typical-subtyp"/>
</dbReference>
<evidence type="ECO:0000256" key="11">
    <source>
        <dbReference type="ARBA" id="ARBA00023157"/>
    </source>
</evidence>
<evidence type="ECO:0000313" key="15">
    <source>
        <dbReference type="Proteomes" id="UP000828390"/>
    </source>
</evidence>
<evidence type="ECO:0008006" key="16">
    <source>
        <dbReference type="Google" id="ProtNLM"/>
    </source>
</evidence>
<feature type="signal peptide" evidence="13">
    <location>
        <begin position="1"/>
        <end position="23"/>
    </location>
</feature>
<dbReference type="GO" id="GO:0005886">
    <property type="term" value="C:plasma membrane"/>
    <property type="evidence" value="ECO:0007669"/>
    <property type="project" value="UniProtKB-SubCell"/>
</dbReference>
<reference evidence="14" key="2">
    <citation type="submission" date="2020-11" db="EMBL/GenBank/DDBJ databases">
        <authorList>
            <person name="McCartney M.A."/>
            <person name="Auch B."/>
            <person name="Kono T."/>
            <person name="Mallez S."/>
            <person name="Becker A."/>
            <person name="Gohl D.M."/>
            <person name="Silverstein K.A.T."/>
            <person name="Koren S."/>
            <person name="Bechman K.B."/>
            <person name="Herman A."/>
            <person name="Abrahante J.E."/>
            <person name="Garbe J."/>
        </authorList>
    </citation>
    <scope>NUCLEOTIDE SEQUENCE</scope>
    <source>
        <strain evidence="14">Duluth1</strain>
        <tissue evidence="14">Whole animal</tissue>
    </source>
</reference>
<keyword evidence="12" id="KW-0407">Ion channel</keyword>
<dbReference type="InterPro" id="IPR051432">
    <property type="entry name" value="KCNMA1_auxiliary"/>
</dbReference>
<proteinExistence type="predicted"/>
<dbReference type="SMART" id="SM00369">
    <property type="entry name" value="LRR_TYP"/>
    <property type="match status" value="3"/>
</dbReference>
<keyword evidence="15" id="KW-1185">Reference proteome</keyword>
<comment type="caution">
    <text evidence="14">The sequence shown here is derived from an EMBL/GenBank/DDBJ whole genome shotgun (WGS) entry which is preliminary data.</text>
</comment>
<protein>
    <recommendedName>
        <fullName evidence="16">LRRNT domain-containing protein</fullName>
    </recommendedName>
</protein>
<keyword evidence="9" id="KW-0406">Ion transport</keyword>
<evidence type="ECO:0000256" key="9">
    <source>
        <dbReference type="ARBA" id="ARBA00023065"/>
    </source>
</evidence>
<dbReference type="PROSITE" id="PS51450">
    <property type="entry name" value="LRR"/>
    <property type="match status" value="1"/>
</dbReference>
<comment type="subcellular location">
    <subcellularLocation>
        <location evidence="1">Cell membrane</location>
        <topology evidence="1">Single-pass membrane protein</topology>
    </subcellularLocation>
</comment>
<evidence type="ECO:0000313" key="14">
    <source>
        <dbReference type="EMBL" id="KAH3742013.1"/>
    </source>
</evidence>
<reference evidence="14" key="1">
    <citation type="journal article" date="2019" name="bioRxiv">
        <title>The Genome of the Zebra Mussel, Dreissena polymorpha: A Resource for Invasive Species Research.</title>
        <authorList>
            <person name="McCartney M.A."/>
            <person name="Auch B."/>
            <person name="Kono T."/>
            <person name="Mallez S."/>
            <person name="Zhang Y."/>
            <person name="Obille A."/>
            <person name="Becker A."/>
            <person name="Abrahante J.E."/>
            <person name="Garbe J."/>
            <person name="Badalamenti J.P."/>
            <person name="Herman A."/>
            <person name="Mangelson H."/>
            <person name="Liachko I."/>
            <person name="Sullivan S."/>
            <person name="Sone E.D."/>
            <person name="Koren S."/>
            <person name="Silverstein K.A.T."/>
            <person name="Beckman K.B."/>
            <person name="Gohl D.M."/>
        </authorList>
    </citation>
    <scope>NUCLEOTIDE SEQUENCE</scope>
    <source>
        <strain evidence="14">Duluth1</strain>
        <tissue evidence="14">Whole animal</tissue>
    </source>
</reference>
<keyword evidence="5" id="KW-0812">Transmembrane</keyword>
<dbReference type="PANTHER" id="PTHR46473:SF22">
    <property type="entry name" value="ELRR (EXTRACELLULAR LEUCINE-RICH REPEAT) ONLY"/>
    <property type="match status" value="1"/>
</dbReference>
<feature type="non-terminal residue" evidence="14">
    <location>
        <position position="1"/>
    </location>
</feature>